<name>A0AB38A751_9ACTN</name>
<reference evidence="3 4" key="1">
    <citation type="submission" date="2016-10" db="EMBL/GenBank/DDBJ databases">
        <authorList>
            <person name="Varghese N."/>
            <person name="Submissions S."/>
        </authorList>
    </citation>
    <scope>NUCLEOTIDE SEQUENCE [LARGE SCALE GENOMIC DNA]</scope>
    <source>
        <strain evidence="3 4">DSM 20586</strain>
    </source>
</reference>
<sequence>MNGKPTTHNRLRGSLHRILRYVARTEEGQSFVEFALIVSVMCLLALVPIDLVRYASLRMALNECNCLIAF</sequence>
<dbReference type="Pfam" id="PF07811">
    <property type="entry name" value="TadE"/>
    <property type="match status" value="1"/>
</dbReference>
<evidence type="ECO:0000256" key="1">
    <source>
        <dbReference type="SAM" id="Phobius"/>
    </source>
</evidence>
<feature type="transmembrane region" description="Helical" evidence="1">
    <location>
        <begin position="34"/>
        <end position="52"/>
    </location>
</feature>
<dbReference type="Proteomes" id="UP000183687">
    <property type="component" value="Unassembled WGS sequence"/>
</dbReference>
<protein>
    <submittedName>
        <fullName evidence="3">TadE-like protein</fullName>
    </submittedName>
</protein>
<evidence type="ECO:0000313" key="3">
    <source>
        <dbReference type="EMBL" id="SEB80759.1"/>
    </source>
</evidence>
<keyword evidence="1" id="KW-0472">Membrane</keyword>
<organism evidence="3 4">
    <name type="scientific">Atopobium minutum</name>
    <dbReference type="NCBI Taxonomy" id="1381"/>
    <lineage>
        <taxon>Bacteria</taxon>
        <taxon>Bacillati</taxon>
        <taxon>Actinomycetota</taxon>
        <taxon>Coriobacteriia</taxon>
        <taxon>Coriobacteriales</taxon>
        <taxon>Atopobiaceae</taxon>
        <taxon>Atopobium</taxon>
    </lineage>
</organism>
<keyword evidence="1" id="KW-1133">Transmembrane helix</keyword>
<feature type="domain" description="TadE-like" evidence="2">
    <location>
        <begin position="28"/>
        <end position="63"/>
    </location>
</feature>
<gene>
    <name evidence="3" type="ORF">SAMN04489746_1099</name>
</gene>
<dbReference type="RefSeq" id="WP_002564256.1">
    <property type="nucleotide sequence ID" value="NZ_CALJSN010000009.1"/>
</dbReference>
<evidence type="ECO:0000313" key="4">
    <source>
        <dbReference type="Proteomes" id="UP000183687"/>
    </source>
</evidence>
<dbReference type="EMBL" id="FNSH01000001">
    <property type="protein sequence ID" value="SEB80759.1"/>
    <property type="molecule type" value="Genomic_DNA"/>
</dbReference>
<keyword evidence="1" id="KW-0812">Transmembrane</keyword>
<dbReference type="AlphaFoldDB" id="A0AB38A751"/>
<dbReference type="InterPro" id="IPR012495">
    <property type="entry name" value="TadE-like_dom"/>
</dbReference>
<evidence type="ECO:0000259" key="2">
    <source>
        <dbReference type="Pfam" id="PF07811"/>
    </source>
</evidence>
<accession>A0AB38A751</accession>
<proteinExistence type="predicted"/>
<comment type="caution">
    <text evidence="3">The sequence shown here is derived from an EMBL/GenBank/DDBJ whole genome shotgun (WGS) entry which is preliminary data.</text>
</comment>